<reference evidence="1 2" key="2">
    <citation type="submission" date="2018-10" db="EMBL/GenBank/DDBJ databases">
        <authorList>
            <consortium name="Pathogen Informatics"/>
        </authorList>
    </citation>
    <scope>NUCLEOTIDE SEQUENCE [LARGE SCALE GENOMIC DNA]</scope>
</reference>
<name>A0A0R3URU6_MESCO</name>
<dbReference type="EMBL" id="UXSR01006808">
    <property type="protein sequence ID" value="VDD84599.1"/>
    <property type="molecule type" value="Genomic_DNA"/>
</dbReference>
<accession>A0A0R3URU6</accession>
<gene>
    <name evidence="1" type="ORF">MCOS_LOCUS10602</name>
</gene>
<dbReference type="WBParaSite" id="MCOS_0001060101-mRNA-1">
    <property type="protein sequence ID" value="MCOS_0001060101-mRNA-1"/>
    <property type="gene ID" value="MCOS_0001060101"/>
</dbReference>
<proteinExistence type="predicted"/>
<reference evidence="3" key="1">
    <citation type="submission" date="2017-02" db="UniProtKB">
        <authorList>
            <consortium name="WormBaseParasite"/>
        </authorList>
    </citation>
    <scope>IDENTIFICATION</scope>
</reference>
<sequence>MNSTAHLFFCHVCGCIVHRGLSNGKFVHEKKKKKKKKKEKKKKKKFSLVWLDSGGAMTFSRCICSPTIQSKLRSVMPSWVCR</sequence>
<evidence type="ECO:0000313" key="3">
    <source>
        <dbReference type="WBParaSite" id="MCOS_0001060101-mRNA-1"/>
    </source>
</evidence>
<protein>
    <submittedName>
        <fullName evidence="3">Secreted protein</fullName>
    </submittedName>
</protein>
<dbReference type="Proteomes" id="UP000267029">
    <property type="component" value="Unassembled WGS sequence"/>
</dbReference>
<dbReference type="AlphaFoldDB" id="A0A0R3URU6"/>
<evidence type="ECO:0000313" key="1">
    <source>
        <dbReference type="EMBL" id="VDD84599.1"/>
    </source>
</evidence>
<evidence type="ECO:0000313" key="2">
    <source>
        <dbReference type="Proteomes" id="UP000267029"/>
    </source>
</evidence>
<keyword evidence="2" id="KW-1185">Reference proteome</keyword>
<organism evidence="3">
    <name type="scientific">Mesocestoides corti</name>
    <name type="common">Flatworm</name>
    <dbReference type="NCBI Taxonomy" id="53468"/>
    <lineage>
        <taxon>Eukaryota</taxon>
        <taxon>Metazoa</taxon>
        <taxon>Spiralia</taxon>
        <taxon>Lophotrochozoa</taxon>
        <taxon>Platyhelminthes</taxon>
        <taxon>Cestoda</taxon>
        <taxon>Eucestoda</taxon>
        <taxon>Cyclophyllidea</taxon>
        <taxon>Mesocestoididae</taxon>
        <taxon>Mesocestoides</taxon>
    </lineage>
</organism>